<dbReference type="EMBL" id="CAJOAZ010025318">
    <property type="protein sequence ID" value="CAF4392136.1"/>
    <property type="molecule type" value="Genomic_DNA"/>
</dbReference>
<comment type="caution">
    <text evidence="2">The sequence shown here is derived from an EMBL/GenBank/DDBJ whole genome shotgun (WGS) entry which is preliminary data.</text>
</comment>
<dbReference type="Pfam" id="PF14523">
    <property type="entry name" value="Syntaxin_2"/>
    <property type="match status" value="1"/>
</dbReference>
<sequence length="79" mass="9050">ASASDFQRLNNAVLSNLNKITNNTNDLDVLVQKLGTQEDSEPLRDRYLRLQNDTKTLIQNTNHTLEEIRKIPIKTEADE</sequence>
<organism evidence="2 3">
    <name type="scientific">Adineta steineri</name>
    <dbReference type="NCBI Taxonomy" id="433720"/>
    <lineage>
        <taxon>Eukaryota</taxon>
        <taxon>Metazoa</taxon>
        <taxon>Spiralia</taxon>
        <taxon>Gnathifera</taxon>
        <taxon>Rotifera</taxon>
        <taxon>Eurotatoria</taxon>
        <taxon>Bdelloidea</taxon>
        <taxon>Adinetida</taxon>
        <taxon>Adinetidae</taxon>
        <taxon>Adineta</taxon>
    </lineage>
</organism>
<protein>
    <recommendedName>
        <fullName evidence="1">Syntaxin N-terminal domain-containing protein</fullName>
    </recommendedName>
</protein>
<dbReference type="GO" id="GO:0016020">
    <property type="term" value="C:membrane"/>
    <property type="evidence" value="ECO:0007669"/>
    <property type="project" value="InterPro"/>
</dbReference>
<evidence type="ECO:0000313" key="2">
    <source>
        <dbReference type="EMBL" id="CAF4392136.1"/>
    </source>
</evidence>
<gene>
    <name evidence="2" type="ORF">OXD698_LOCUS50968</name>
</gene>
<feature type="domain" description="Syntaxin N-terminal" evidence="1">
    <location>
        <begin position="10"/>
        <end position="73"/>
    </location>
</feature>
<dbReference type="AlphaFoldDB" id="A0A820NQK7"/>
<dbReference type="Proteomes" id="UP000663844">
    <property type="component" value="Unassembled WGS sequence"/>
</dbReference>
<feature type="non-terminal residue" evidence="2">
    <location>
        <position position="1"/>
    </location>
</feature>
<reference evidence="2" key="1">
    <citation type="submission" date="2021-02" db="EMBL/GenBank/DDBJ databases">
        <authorList>
            <person name="Nowell W R."/>
        </authorList>
    </citation>
    <scope>NUCLEOTIDE SEQUENCE</scope>
</reference>
<dbReference type="Gene3D" id="1.20.58.70">
    <property type="match status" value="1"/>
</dbReference>
<evidence type="ECO:0000259" key="1">
    <source>
        <dbReference type="Pfam" id="PF14523"/>
    </source>
</evidence>
<dbReference type="SUPFAM" id="SSF47661">
    <property type="entry name" value="t-snare proteins"/>
    <property type="match status" value="1"/>
</dbReference>
<feature type="non-terminal residue" evidence="2">
    <location>
        <position position="79"/>
    </location>
</feature>
<dbReference type="InterPro" id="IPR006011">
    <property type="entry name" value="Syntaxin_N"/>
</dbReference>
<accession>A0A820NQK7</accession>
<dbReference type="GO" id="GO:0016192">
    <property type="term" value="P:vesicle-mediated transport"/>
    <property type="evidence" value="ECO:0007669"/>
    <property type="project" value="InterPro"/>
</dbReference>
<name>A0A820NQK7_9BILA</name>
<proteinExistence type="predicted"/>
<dbReference type="InterPro" id="IPR010989">
    <property type="entry name" value="SNARE"/>
</dbReference>
<evidence type="ECO:0000313" key="3">
    <source>
        <dbReference type="Proteomes" id="UP000663844"/>
    </source>
</evidence>